<accession>A0A9Q5JH63</accession>
<comment type="caution">
    <text evidence="1">The sequence shown here is derived from an EMBL/GenBank/DDBJ whole genome shotgun (WGS) entry which is preliminary data.</text>
</comment>
<dbReference type="EMBL" id="MKIQ01000027">
    <property type="protein sequence ID" value="OFI46872.1"/>
    <property type="molecule type" value="Genomic_DNA"/>
</dbReference>
<organism evidence="1 2">
    <name type="scientific">Floricoccus penangensis</name>
    <dbReference type="NCBI Taxonomy" id="1859475"/>
    <lineage>
        <taxon>Bacteria</taxon>
        <taxon>Bacillati</taxon>
        <taxon>Bacillota</taxon>
        <taxon>Bacilli</taxon>
        <taxon>Lactobacillales</taxon>
        <taxon>Streptococcaceae</taxon>
        <taxon>Floricoccus</taxon>
    </lineage>
</organism>
<protein>
    <submittedName>
        <fullName evidence="1">Uncharacterized protein</fullName>
    </submittedName>
</protein>
<name>A0A9Q5JH63_9LACT</name>
<proteinExistence type="predicted"/>
<dbReference type="Proteomes" id="UP000177273">
    <property type="component" value="Unassembled WGS sequence"/>
</dbReference>
<keyword evidence="2" id="KW-1185">Reference proteome</keyword>
<sequence length="103" mass="11314">MGLLFLGACGNTKESSKTKYDYTESQFEDKLNAGDDLTGKTVEVRVAKLVPNSAFGYNIEAGKHLNFVSPENPNVKEGDTVVLKVDKITSTMGSYVITYKKEK</sequence>
<gene>
    <name evidence="1" type="ORF">BG262_03515</name>
</gene>
<evidence type="ECO:0000313" key="2">
    <source>
        <dbReference type="Proteomes" id="UP000177273"/>
    </source>
</evidence>
<evidence type="ECO:0000313" key="1">
    <source>
        <dbReference type="EMBL" id="OFI46872.1"/>
    </source>
</evidence>
<dbReference type="AlphaFoldDB" id="A0A9Q5JH63"/>
<dbReference type="OrthoDB" id="2088138at2"/>
<reference evidence="2" key="1">
    <citation type="submission" date="2016-09" db="EMBL/GenBank/DDBJ databases">
        <title>Draft genome sequence of a novel species of the family Streptococcaceae isolated from flowers.</title>
        <authorList>
            <person name="Chuah L.-O."/>
            <person name="Yap K.-P."/>
            <person name="Thong K.L."/>
            <person name="Liong M.T."/>
            <person name="Ahmad R."/>
            <person name="Rusul G."/>
        </authorList>
    </citation>
    <scope>NUCLEOTIDE SEQUENCE [LARGE SCALE GENOMIC DNA]</scope>
    <source>
        <strain evidence="2">HibF3</strain>
    </source>
</reference>